<name>A0A9P0E8M2_NEZVI</name>
<sequence>MNGYLPFFKYELQINDKGVRYKAVSMFGKLFSMGPINLAVREPEIWKLYLQRFYDRHARVRKVCVQSSGGIVAQWPQLFDDLMAHIAEIQGDTSSIIRFEPSDFSLVDNNGCGRTSFLDDGVLLSLVEENRRKTVRELAEKLTISKLAITDHLNVSGKVKKTLKLGLLMH</sequence>
<dbReference type="AlphaFoldDB" id="A0A9P0E8M2"/>
<protein>
    <submittedName>
        <fullName evidence="1">Uncharacterized protein</fullName>
    </submittedName>
</protein>
<gene>
    <name evidence="1" type="ORF">NEZAVI_LOCUS4272</name>
</gene>
<dbReference type="EMBL" id="OV725078">
    <property type="protein sequence ID" value="CAH1393641.1"/>
    <property type="molecule type" value="Genomic_DNA"/>
</dbReference>
<accession>A0A9P0E8M2</accession>
<dbReference type="InterPro" id="IPR016024">
    <property type="entry name" value="ARM-type_fold"/>
</dbReference>
<keyword evidence="2" id="KW-1185">Reference proteome</keyword>
<dbReference type="Proteomes" id="UP001152798">
    <property type="component" value="Chromosome 2"/>
</dbReference>
<organism evidence="1 2">
    <name type="scientific">Nezara viridula</name>
    <name type="common">Southern green stink bug</name>
    <name type="synonym">Cimex viridulus</name>
    <dbReference type="NCBI Taxonomy" id="85310"/>
    <lineage>
        <taxon>Eukaryota</taxon>
        <taxon>Metazoa</taxon>
        <taxon>Ecdysozoa</taxon>
        <taxon>Arthropoda</taxon>
        <taxon>Hexapoda</taxon>
        <taxon>Insecta</taxon>
        <taxon>Pterygota</taxon>
        <taxon>Neoptera</taxon>
        <taxon>Paraneoptera</taxon>
        <taxon>Hemiptera</taxon>
        <taxon>Heteroptera</taxon>
        <taxon>Panheteroptera</taxon>
        <taxon>Pentatomomorpha</taxon>
        <taxon>Pentatomoidea</taxon>
        <taxon>Pentatomidae</taxon>
        <taxon>Pentatominae</taxon>
        <taxon>Nezara</taxon>
    </lineage>
</organism>
<evidence type="ECO:0000313" key="2">
    <source>
        <dbReference type="Proteomes" id="UP001152798"/>
    </source>
</evidence>
<evidence type="ECO:0000313" key="1">
    <source>
        <dbReference type="EMBL" id="CAH1393641.1"/>
    </source>
</evidence>
<proteinExistence type="predicted"/>
<dbReference type="SUPFAM" id="SSF48371">
    <property type="entry name" value="ARM repeat"/>
    <property type="match status" value="1"/>
</dbReference>
<reference evidence="1" key="1">
    <citation type="submission" date="2022-01" db="EMBL/GenBank/DDBJ databases">
        <authorList>
            <person name="King R."/>
        </authorList>
    </citation>
    <scope>NUCLEOTIDE SEQUENCE</scope>
</reference>
<dbReference type="OrthoDB" id="10424641at2759"/>
<dbReference type="Pfam" id="PF20168">
    <property type="entry name" value="PDS5"/>
    <property type="match status" value="1"/>
</dbReference>